<feature type="domain" description="Fumarylacetoacetase-like C-terminal" evidence="2">
    <location>
        <begin position="29"/>
        <end position="225"/>
    </location>
</feature>
<keyword evidence="3" id="KW-0378">Hydrolase</keyword>
<gene>
    <name evidence="3" type="ORF">GNZ13_48945</name>
</gene>
<dbReference type="PANTHER" id="PTHR11820">
    <property type="entry name" value="ACYLPYRUVASE"/>
    <property type="match status" value="1"/>
</dbReference>
<accession>A0A972NZT6</accession>
<dbReference type="Pfam" id="PF01557">
    <property type="entry name" value="FAA_hydrolase"/>
    <property type="match status" value="1"/>
</dbReference>
<evidence type="ECO:0000313" key="4">
    <source>
        <dbReference type="Proteomes" id="UP000655523"/>
    </source>
</evidence>
<evidence type="ECO:0000313" key="3">
    <source>
        <dbReference type="EMBL" id="NPT62236.1"/>
    </source>
</evidence>
<organism evidence="3 4">
    <name type="scientific">Paraburkholderia elongata</name>
    <dbReference type="NCBI Taxonomy" id="2675747"/>
    <lineage>
        <taxon>Bacteria</taxon>
        <taxon>Pseudomonadati</taxon>
        <taxon>Pseudomonadota</taxon>
        <taxon>Betaproteobacteria</taxon>
        <taxon>Burkholderiales</taxon>
        <taxon>Burkholderiaceae</taxon>
        <taxon>Paraburkholderia</taxon>
    </lineage>
</organism>
<dbReference type="GO" id="GO:0018773">
    <property type="term" value="F:acetylpyruvate hydrolase activity"/>
    <property type="evidence" value="ECO:0007669"/>
    <property type="project" value="TreeGrafter"/>
</dbReference>
<evidence type="ECO:0000259" key="2">
    <source>
        <dbReference type="Pfam" id="PF01557"/>
    </source>
</evidence>
<dbReference type="AlphaFoldDB" id="A0A972NZT6"/>
<dbReference type="GO" id="GO:0046872">
    <property type="term" value="F:metal ion binding"/>
    <property type="evidence" value="ECO:0007669"/>
    <property type="project" value="UniProtKB-KW"/>
</dbReference>
<dbReference type="SUPFAM" id="SSF56529">
    <property type="entry name" value="FAH"/>
    <property type="match status" value="1"/>
</dbReference>
<dbReference type="InterPro" id="IPR036663">
    <property type="entry name" value="Fumarylacetoacetase_C_sf"/>
</dbReference>
<keyword evidence="4" id="KW-1185">Reference proteome</keyword>
<sequence>MRVEVNVFELPPTPTVPVVGGGRYPVRRIYCVGRNYAAHAHEMGFEVDREAPFFFLKPADAIVEDGAEIAYPRMTHNYHHEIELVVAIGKPGRDVPIDKADDLIFGYAVGLDMTRRDLQLAARDKGRPWDTGKAFDESAPCGAITRKESAGDIRAANIRLEVNGEKRQASPLSLLIWSISEIIHWLSLFYDLEPGDLIYTGTPEGVGPVAAGDKLVGTVEGLEQLTVFIK</sequence>
<reference evidence="3 4" key="1">
    <citation type="submission" date="2019-11" db="EMBL/GenBank/DDBJ databases">
        <title>Metabolism of dissolved organic matter in forest soils.</title>
        <authorList>
            <person name="Cyle K.T."/>
            <person name="Wilhelm R.C."/>
            <person name="Martinez C.E."/>
        </authorList>
    </citation>
    <scope>NUCLEOTIDE SEQUENCE [LARGE SCALE GENOMIC DNA]</scope>
    <source>
        <strain evidence="3 4">5N</strain>
    </source>
</reference>
<protein>
    <submittedName>
        <fullName evidence="3">FAA hydrolase family protein</fullName>
    </submittedName>
</protein>
<dbReference type="RefSeq" id="WP_172178617.1">
    <property type="nucleotide sequence ID" value="NZ_WOEZ01000307.1"/>
</dbReference>
<name>A0A972NZT6_9BURK</name>
<comment type="caution">
    <text evidence="3">The sequence shown here is derived from an EMBL/GenBank/DDBJ whole genome shotgun (WGS) entry which is preliminary data.</text>
</comment>
<dbReference type="Proteomes" id="UP000655523">
    <property type="component" value="Unassembled WGS sequence"/>
</dbReference>
<proteinExistence type="predicted"/>
<dbReference type="EMBL" id="WOEZ01000307">
    <property type="protein sequence ID" value="NPT62236.1"/>
    <property type="molecule type" value="Genomic_DNA"/>
</dbReference>
<evidence type="ECO:0000256" key="1">
    <source>
        <dbReference type="ARBA" id="ARBA00022723"/>
    </source>
</evidence>
<keyword evidence="1" id="KW-0479">Metal-binding</keyword>
<dbReference type="Gene3D" id="3.90.850.10">
    <property type="entry name" value="Fumarylacetoacetase-like, C-terminal domain"/>
    <property type="match status" value="1"/>
</dbReference>
<dbReference type="InterPro" id="IPR011234">
    <property type="entry name" value="Fumarylacetoacetase-like_C"/>
</dbReference>
<dbReference type="PANTHER" id="PTHR11820:SF90">
    <property type="entry name" value="FLUTATHIONE S-TRANSFERASE"/>
    <property type="match status" value="1"/>
</dbReference>